<keyword evidence="2" id="KW-1185">Reference proteome</keyword>
<organism evidence="1 2">
    <name type="scientific">Castilleja foliolosa</name>
    <dbReference type="NCBI Taxonomy" id="1961234"/>
    <lineage>
        <taxon>Eukaryota</taxon>
        <taxon>Viridiplantae</taxon>
        <taxon>Streptophyta</taxon>
        <taxon>Embryophyta</taxon>
        <taxon>Tracheophyta</taxon>
        <taxon>Spermatophyta</taxon>
        <taxon>Magnoliopsida</taxon>
        <taxon>eudicotyledons</taxon>
        <taxon>Gunneridae</taxon>
        <taxon>Pentapetalae</taxon>
        <taxon>asterids</taxon>
        <taxon>lamiids</taxon>
        <taxon>Lamiales</taxon>
        <taxon>Orobanchaceae</taxon>
        <taxon>Pedicularideae</taxon>
        <taxon>Castillejinae</taxon>
        <taxon>Castilleja</taxon>
    </lineage>
</organism>
<dbReference type="AlphaFoldDB" id="A0ABD3D3R3"/>
<dbReference type="Proteomes" id="UP001632038">
    <property type="component" value="Unassembled WGS sequence"/>
</dbReference>
<proteinExistence type="predicted"/>
<evidence type="ECO:0000313" key="2">
    <source>
        <dbReference type="Proteomes" id="UP001632038"/>
    </source>
</evidence>
<comment type="caution">
    <text evidence="1">The sequence shown here is derived from an EMBL/GenBank/DDBJ whole genome shotgun (WGS) entry which is preliminary data.</text>
</comment>
<name>A0ABD3D3R3_9LAMI</name>
<gene>
    <name evidence="1" type="ORF">CASFOL_018926</name>
</gene>
<protein>
    <submittedName>
        <fullName evidence="1">Uncharacterized protein</fullName>
    </submittedName>
</protein>
<accession>A0ABD3D3R3</accession>
<reference evidence="2" key="1">
    <citation type="journal article" date="2024" name="IScience">
        <title>Strigolactones Initiate the Formation of Haustorium-like Structures in Castilleja.</title>
        <authorList>
            <person name="Buerger M."/>
            <person name="Peterson D."/>
            <person name="Chory J."/>
        </authorList>
    </citation>
    <scope>NUCLEOTIDE SEQUENCE [LARGE SCALE GENOMIC DNA]</scope>
</reference>
<dbReference type="EMBL" id="JAVIJP010000026">
    <property type="protein sequence ID" value="KAL3636627.1"/>
    <property type="molecule type" value="Genomic_DNA"/>
</dbReference>
<sequence length="37" mass="4343">MDSSVVDRNIYNLSQLPLLHQRLNSNLSFPRYGDSYE</sequence>
<evidence type="ECO:0000313" key="1">
    <source>
        <dbReference type="EMBL" id="KAL3636627.1"/>
    </source>
</evidence>